<name>A0ABP6P7N3_9ACTN</name>
<proteinExistence type="predicted"/>
<dbReference type="EMBL" id="BAAAVV010000005">
    <property type="protein sequence ID" value="GAA3170387.1"/>
    <property type="molecule type" value="Genomic_DNA"/>
</dbReference>
<feature type="transmembrane region" description="Helical" evidence="1">
    <location>
        <begin position="72"/>
        <end position="92"/>
    </location>
</feature>
<organism evidence="2 3">
    <name type="scientific">Blastococcus jejuensis</name>
    <dbReference type="NCBI Taxonomy" id="351224"/>
    <lineage>
        <taxon>Bacteria</taxon>
        <taxon>Bacillati</taxon>
        <taxon>Actinomycetota</taxon>
        <taxon>Actinomycetes</taxon>
        <taxon>Geodermatophilales</taxon>
        <taxon>Geodermatophilaceae</taxon>
        <taxon>Blastococcus</taxon>
    </lineage>
</organism>
<feature type="transmembrane region" description="Helical" evidence="1">
    <location>
        <begin position="122"/>
        <end position="140"/>
    </location>
</feature>
<evidence type="ECO:0000313" key="2">
    <source>
        <dbReference type="EMBL" id="GAA3170387.1"/>
    </source>
</evidence>
<dbReference type="Proteomes" id="UP001499924">
    <property type="component" value="Unassembled WGS sequence"/>
</dbReference>
<feature type="transmembrane region" description="Helical" evidence="1">
    <location>
        <begin position="41"/>
        <end position="60"/>
    </location>
</feature>
<reference evidence="3" key="1">
    <citation type="journal article" date="2019" name="Int. J. Syst. Evol. Microbiol.">
        <title>The Global Catalogue of Microorganisms (GCM) 10K type strain sequencing project: providing services to taxonomists for standard genome sequencing and annotation.</title>
        <authorList>
            <consortium name="The Broad Institute Genomics Platform"/>
            <consortium name="The Broad Institute Genome Sequencing Center for Infectious Disease"/>
            <person name="Wu L."/>
            <person name="Ma J."/>
        </authorList>
    </citation>
    <scope>NUCLEOTIDE SEQUENCE [LARGE SCALE GENOMIC DNA]</scope>
    <source>
        <strain evidence="3">JCM 15614</strain>
    </source>
</reference>
<gene>
    <name evidence="2" type="ORF">GCM10010531_24510</name>
</gene>
<sequence length="255" mass="27132">MSQTRRTAFTVAFYVLVGGALLGILLQVFPVVLPDALAGRIARNSEGILLALVIAAWIQFARPRLVGSRREWPVTLAAGAVLLALGVALLLTDLPSRFRTLNETLLAAALVVPYLQARRPLPGRLAGALSAVLLAGVVAFNRTEFVTGLAETLAALVLVPIAFDVVDRGILDPGARTSRALRAAWYGFLVAAPILFSLLLPMDLGGLLGEAIEFASRFAEVFVCLLLVELFFAVVLGRTGRPDATVPEAEPVRQA</sequence>
<keyword evidence="1" id="KW-0472">Membrane</keyword>
<keyword evidence="1" id="KW-1133">Transmembrane helix</keyword>
<evidence type="ECO:0000313" key="3">
    <source>
        <dbReference type="Proteomes" id="UP001499924"/>
    </source>
</evidence>
<protein>
    <submittedName>
        <fullName evidence="2">Uncharacterized protein</fullName>
    </submittedName>
</protein>
<comment type="caution">
    <text evidence="2">The sequence shown here is derived from an EMBL/GenBank/DDBJ whole genome shotgun (WGS) entry which is preliminary data.</text>
</comment>
<feature type="transmembrane region" description="Helical" evidence="1">
    <location>
        <begin position="7"/>
        <end position="29"/>
    </location>
</feature>
<dbReference type="RefSeq" id="WP_344689171.1">
    <property type="nucleotide sequence ID" value="NZ_BAAAVV010000005.1"/>
</dbReference>
<keyword evidence="1" id="KW-0812">Transmembrane</keyword>
<evidence type="ECO:0000256" key="1">
    <source>
        <dbReference type="SAM" id="Phobius"/>
    </source>
</evidence>
<keyword evidence="3" id="KW-1185">Reference proteome</keyword>
<accession>A0ABP6P7N3</accession>
<feature type="transmembrane region" description="Helical" evidence="1">
    <location>
        <begin position="183"/>
        <end position="202"/>
    </location>
</feature>
<feature type="transmembrane region" description="Helical" evidence="1">
    <location>
        <begin position="214"/>
        <end position="236"/>
    </location>
</feature>